<sequence length="144" mass="15162">MENNVHVPNPAEAREALADIDTAQRAVRDTPWPTWLYPVNALLLGAMTLTFALGDDGFVPLLATSAALTAINVLAGYRMGTPFTLPTSRAFLALVGATIACLLSAFVVAELTGRTWPIVVLAVAAATFYLAGGVVHRRSTGAPR</sequence>
<keyword evidence="3" id="KW-1185">Reference proteome</keyword>
<feature type="transmembrane region" description="Helical" evidence="1">
    <location>
        <begin position="115"/>
        <end position="135"/>
    </location>
</feature>
<keyword evidence="1" id="KW-0472">Membrane</keyword>
<accession>A0A2T0K089</accession>
<dbReference type="EMBL" id="PVMZ01000022">
    <property type="protein sequence ID" value="PRX15942.1"/>
    <property type="molecule type" value="Genomic_DNA"/>
</dbReference>
<comment type="caution">
    <text evidence="2">The sequence shown here is derived from an EMBL/GenBank/DDBJ whole genome shotgun (WGS) entry which is preliminary data.</text>
</comment>
<reference evidence="2 3" key="1">
    <citation type="submission" date="2018-03" db="EMBL/GenBank/DDBJ databases">
        <title>Genomic Encyclopedia of Archaeal and Bacterial Type Strains, Phase II (KMG-II): from individual species to whole genera.</title>
        <authorList>
            <person name="Goeker M."/>
        </authorList>
    </citation>
    <scope>NUCLEOTIDE SEQUENCE [LARGE SCALE GENOMIC DNA]</scope>
    <source>
        <strain evidence="2 3">DSM 43146</strain>
    </source>
</reference>
<dbReference type="OrthoDB" id="3295029at2"/>
<keyword evidence="1" id="KW-0812">Transmembrane</keyword>
<evidence type="ECO:0000313" key="3">
    <source>
        <dbReference type="Proteomes" id="UP000239415"/>
    </source>
</evidence>
<protein>
    <submittedName>
        <fullName evidence="2">Uncharacterized protein</fullName>
    </submittedName>
</protein>
<gene>
    <name evidence="2" type="ORF">CLV67_122182</name>
</gene>
<dbReference type="RefSeq" id="WP_106328238.1">
    <property type="nucleotide sequence ID" value="NZ_BOMO01000022.1"/>
</dbReference>
<organism evidence="2 3">
    <name type="scientific">Actinoplanes italicus</name>
    <dbReference type="NCBI Taxonomy" id="113567"/>
    <lineage>
        <taxon>Bacteria</taxon>
        <taxon>Bacillati</taxon>
        <taxon>Actinomycetota</taxon>
        <taxon>Actinomycetes</taxon>
        <taxon>Micromonosporales</taxon>
        <taxon>Micromonosporaceae</taxon>
        <taxon>Actinoplanes</taxon>
    </lineage>
</organism>
<proteinExistence type="predicted"/>
<feature type="transmembrane region" description="Helical" evidence="1">
    <location>
        <begin position="59"/>
        <end position="77"/>
    </location>
</feature>
<keyword evidence="1" id="KW-1133">Transmembrane helix</keyword>
<feature type="transmembrane region" description="Helical" evidence="1">
    <location>
        <begin position="35"/>
        <end position="53"/>
    </location>
</feature>
<name>A0A2T0K089_9ACTN</name>
<dbReference type="AlphaFoldDB" id="A0A2T0K089"/>
<evidence type="ECO:0000313" key="2">
    <source>
        <dbReference type="EMBL" id="PRX15942.1"/>
    </source>
</evidence>
<evidence type="ECO:0000256" key="1">
    <source>
        <dbReference type="SAM" id="Phobius"/>
    </source>
</evidence>
<feature type="transmembrane region" description="Helical" evidence="1">
    <location>
        <begin position="89"/>
        <end position="109"/>
    </location>
</feature>
<dbReference type="Proteomes" id="UP000239415">
    <property type="component" value="Unassembled WGS sequence"/>
</dbReference>